<dbReference type="OrthoDB" id="73168at2759"/>
<dbReference type="GO" id="GO:0031204">
    <property type="term" value="P:post-translational protein targeting to membrane, translocation"/>
    <property type="evidence" value="ECO:0007669"/>
    <property type="project" value="InterPro"/>
</dbReference>
<keyword evidence="2" id="KW-1185">Reference proteome</keyword>
<evidence type="ECO:0000313" key="2">
    <source>
        <dbReference type="Proteomes" id="UP000027586"/>
    </source>
</evidence>
<dbReference type="GO" id="GO:0031207">
    <property type="term" value="C:Sec62/Sec63 complex"/>
    <property type="evidence" value="ECO:0007669"/>
    <property type="project" value="InterPro"/>
</dbReference>
<dbReference type="VEuPathDB" id="FungiDB:LCOR_03737.1"/>
<comment type="caution">
    <text evidence="1">The sequence shown here is derived from an EMBL/GenBank/DDBJ whole genome shotgun (WGS) entry which is preliminary data.</text>
</comment>
<evidence type="ECO:0000313" key="1">
    <source>
        <dbReference type="EMBL" id="CDH52234.1"/>
    </source>
</evidence>
<accession>A0A068RQF1</accession>
<dbReference type="PANTHER" id="PTHR28229:SF1">
    <property type="entry name" value="TRANSLOCATION PROTEIN SEC66"/>
    <property type="match status" value="1"/>
</dbReference>
<dbReference type="STRING" id="1263082.A0A068RQF1"/>
<dbReference type="Pfam" id="PF09802">
    <property type="entry name" value="Sec66"/>
    <property type="match status" value="1"/>
</dbReference>
<reference evidence="1" key="1">
    <citation type="submission" date="2013-08" db="EMBL/GenBank/DDBJ databases">
        <title>Gene expansion shapes genome architecture in the human pathogen Lichtheimia corymbifera: an evolutionary genomics analysis in the ancient terrestrial Mucorales (Mucoromycotina).</title>
        <authorList>
            <person name="Schwartze V.U."/>
            <person name="Winter S."/>
            <person name="Shelest E."/>
            <person name="Marcet-Houben M."/>
            <person name="Horn F."/>
            <person name="Wehner S."/>
            <person name="Hoffmann K."/>
            <person name="Riege K."/>
            <person name="Sammeth M."/>
            <person name="Nowrousian M."/>
            <person name="Valiante V."/>
            <person name="Linde J."/>
            <person name="Jacobsen I.D."/>
            <person name="Marz M."/>
            <person name="Brakhage A.A."/>
            <person name="Gabaldon T."/>
            <person name="Bocker S."/>
            <person name="Voigt K."/>
        </authorList>
    </citation>
    <scope>NUCLEOTIDE SEQUENCE [LARGE SCALE GENOMIC DNA]</scope>
    <source>
        <strain evidence="1">FSU 9682</strain>
    </source>
</reference>
<dbReference type="PANTHER" id="PTHR28229">
    <property type="entry name" value="TRANSLOCATION PROTEIN SEC66"/>
    <property type="match status" value="1"/>
</dbReference>
<dbReference type="Proteomes" id="UP000027586">
    <property type="component" value="Unassembled WGS sequence"/>
</dbReference>
<protein>
    <submittedName>
        <fullName evidence="1">Translocation protein</fullName>
    </submittedName>
</protein>
<name>A0A068RQF1_9FUNG</name>
<sequence>MSFLILPTAYLGGCVATMSVFSYIYRRATNVKVIEPWFPENDAKEKYIALLNTEPPVAEHHLQSALLQRAMEGVRRVLAVQQEKPALLQLLKTGHLGDDVWQEFQAAEQETMRELQDIALEANTFKDNWSKTIFTTASQMLESDKQKQDQKACDAMREEIKDNDRKGKCSCEHDHCE</sequence>
<dbReference type="InterPro" id="IPR018624">
    <property type="entry name" value="Sec66"/>
</dbReference>
<proteinExistence type="predicted"/>
<gene>
    <name evidence="1" type="ORF">LCOR_03737.1</name>
</gene>
<dbReference type="EMBL" id="CBTN010000012">
    <property type="protein sequence ID" value="CDH52234.1"/>
    <property type="molecule type" value="Genomic_DNA"/>
</dbReference>
<organism evidence="1 2">
    <name type="scientific">Lichtheimia corymbifera JMRC:FSU:9682</name>
    <dbReference type="NCBI Taxonomy" id="1263082"/>
    <lineage>
        <taxon>Eukaryota</taxon>
        <taxon>Fungi</taxon>
        <taxon>Fungi incertae sedis</taxon>
        <taxon>Mucoromycota</taxon>
        <taxon>Mucoromycotina</taxon>
        <taxon>Mucoromycetes</taxon>
        <taxon>Mucorales</taxon>
        <taxon>Lichtheimiaceae</taxon>
        <taxon>Lichtheimia</taxon>
    </lineage>
</organism>
<dbReference type="AlphaFoldDB" id="A0A068RQF1"/>